<evidence type="ECO:0000259" key="1">
    <source>
        <dbReference type="PROSITE" id="PS50879"/>
    </source>
</evidence>
<feature type="domain" description="RNase H type-1" evidence="1">
    <location>
        <begin position="1"/>
        <end position="45"/>
    </location>
</feature>
<proteinExistence type="predicted"/>
<gene>
    <name evidence="2" type="ORF">B0H17DRAFT_902116</name>
</gene>
<keyword evidence="3" id="KW-1185">Reference proteome</keyword>
<accession>A0AAD7G9R1</accession>
<name>A0AAD7G9R1_MYCRO</name>
<dbReference type="SUPFAM" id="SSF53098">
    <property type="entry name" value="Ribonuclease H-like"/>
    <property type="match status" value="1"/>
</dbReference>
<dbReference type="EMBL" id="JARKIE010000186">
    <property type="protein sequence ID" value="KAJ7669636.1"/>
    <property type="molecule type" value="Genomic_DNA"/>
</dbReference>
<evidence type="ECO:0000313" key="2">
    <source>
        <dbReference type="EMBL" id="KAJ7669636.1"/>
    </source>
</evidence>
<dbReference type="InterPro" id="IPR002156">
    <property type="entry name" value="RNaseH_domain"/>
</dbReference>
<dbReference type="Gene3D" id="3.30.420.10">
    <property type="entry name" value="Ribonuclease H-like superfamily/Ribonuclease H"/>
    <property type="match status" value="1"/>
</dbReference>
<dbReference type="GO" id="GO:0004523">
    <property type="term" value="F:RNA-DNA hybrid ribonuclease activity"/>
    <property type="evidence" value="ECO:0007669"/>
    <property type="project" value="InterPro"/>
</dbReference>
<dbReference type="GO" id="GO:0003676">
    <property type="term" value="F:nucleic acid binding"/>
    <property type="evidence" value="ECO:0007669"/>
    <property type="project" value="InterPro"/>
</dbReference>
<evidence type="ECO:0000313" key="3">
    <source>
        <dbReference type="Proteomes" id="UP001221757"/>
    </source>
</evidence>
<dbReference type="InterPro" id="IPR036397">
    <property type="entry name" value="RNaseH_sf"/>
</dbReference>
<dbReference type="Proteomes" id="UP001221757">
    <property type="component" value="Unassembled WGS sequence"/>
</dbReference>
<dbReference type="InterPro" id="IPR012337">
    <property type="entry name" value="RNaseH-like_sf"/>
</dbReference>
<feature type="non-terminal residue" evidence="2">
    <location>
        <position position="88"/>
    </location>
</feature>
<dbReference type="AlphaFoldDB" id="A0AAD7G9R1"/>
<reference evidence="2" key="1">
    <citation type="submission" date="2023-03" db="EMBL/GenBank/DDBJ databases">
        <title>Massive genome expansion in bonnet fungi (Mycena s.s.) driven by repeated elements and novel gene families across ecological guilds.</title>
        <authorList>
            <consortium name="Lawrence Berkeley National Laboratory"/>
            <person name="Harder C.B."/>
            <person name="Miyauchi S."/>
            <person name="Viragh M."/>
            <person name="Kuo A."/>
            <person name="Thoen E."/>
            <person name="Andreopoulos B."/>
            <person name="Lu D."/>
            <person name="Skrede I."/>
            <person name="Drula E."/>
            <person name="Henrissat B."/>
            <person name="Morin E."/>
            <person name="Kohler A."/>
            <person name="Barry K."/>
            <person name="LaButti K."/>
            <person name="Morin E."/>
            <person name="Salamov A."/>
            <person name="Lipzen A."/>
            <person name="Mereny Z."/>
            <person name="Hegedus B."/>
            <person name="Baldrian P."/>
            <person name="Stursova M."/>
            <person name="Weitz H."/>
            <person name="Taylor A."/>
            <person name="Grigoriev I.V."/>
            <person name="Nagy L.G."/>
            <person name="Martin F."/>
            <person name="Kauserud H."/>
        </authorList>
    </citation>
    <scope>NUCLEOTIDE SEQUENCE</scope>
    <source>
        <strain evidence="2">CBHHK067</strain>
    </source>
</reference>
<feature type="non-terminal residue" evidence="2">
    <location>
        <position position="1"/>
    </location>
</feature>
<dbReference type="PROSITE" id="PS50879">
    <property type="entry name" value="RNASE_H_1"/>
    <property type="match status" value="1"/>
</dbReference>
<protein>
    <recommendedName>
        <fullName evidence="1">RNase H type-1 domain-containing protein</fullName>
    </recommendedName>
</protein>
<organism evidence="2 3">
    <name type="scientific">Mycena rosella</name>
    <name type="common">Pink bonnet</name>
    <name type="synonym">Agaricus rosellus</name>
    <dbReference type="NCBI Taxonomy" id="1033263"/>
    <lineage>
        <taxon>Eukaryota</taxon>
        <taxon>Fungi</taxon>
        <taxon>Dikarya</taxon>
        <taxon>Basidiomycota</taxon>
        <taxon>Agaricomycotina</taxon>
        <taxon>Agaricomycetes</taxon>
        <taxon>Agaricomycetidae</taxon>
        <taxon>Agaricales</taxon>
        <taxon>Marasmiineae</taxon>
        <taxon>Mycenaceae</taxon>
        <taxon>Mycena</taxon>
    </lineage>
</organism>
<sequence>HPKPRPGQYILATLHTLRVRMHWVPAHVGIAGNEVVDTHAKEAAQDSSPLSSRIPLFETPLPTSKVAAISAGTKEFNEHWLAKWSAPP</sequence>
<comment type="caution">
    <text evidence="2">The sequence shown here is derived from an EMBL/GenBank/DDBJ whole genome shotgun (WGS) entry which is preliminary data.</text>
</comment>